<name>A0A2N7WD75_9BURK</name>
<reference evidence="1 4" key="2">
    <citation type="submission" date="2020-04" db="EMBL/GenBank/DDBJ databases">
        <authorList>
            <person name="De Canck E."/>
        </authorList>
    </citation>
    <scope>NUCLEOTIDE SEQUENCE [LARGE SCALE GENOMIC DNA]</scope>
    <source>
        <strain evidence="1 4">LMG 27174</strain>
    </source>
</reference>
<dbReference type="OrthoDB" id="9932451at2"/>
<dbReference type="RefSeq" id="WP_102634780.1">
    <property type="nucleotide sequence ID" value="NZ_CADIJZ010000069.1"/>
</dbReference>
<organism evidence="1 4">
    <name type="scientific">Paraburkholderia rhynchosiae</name>
    <dbReference type="NCBI Taxonomy" id="487049"/>
    <lineage>
        <taxon>Bacteria</taxon>
        <taxon>Pseudomonadati</taxon>
        <taxon>Pseudomonadota</taxon>
        <taxon>Betaproteobacteria</taxon>
        <taxon>Burkholderiales</taxon>
        <taxon>Burkholderiaceae</taxon>
        <taxon>Paraburkholderia</taxon>
    </lineage>
</organism>
<gene>
    <name evidence="2" type="ORF">C0Z16_25145</name>
    <name evidence="1" type="ORF">LMG27174_07158</name>
</gene>
<reference evidence="2 3" key="1">
    <citation type="submission" date="2018-01" db="EMBL/GenBank/DDBJ databases">
        <title>Whole genome analyses suggest that Burkholderia sensu lato contains two further novel genera in the rhizoxinica-symbiotica group Mycetohabitans gen. nov., and Trinickia gen. nov.: implications for the evolution of diazotrophy and nodulation in the Burkholderiaceae.</title>
        <authorList>
            <person name="Estrada-de los Santos P."/>
            <person name="Palmer M."/>
            <person name="Chavez-Ramirez B."/>
            <person name="Beukes C."/>
            <person name="Steenkamp E.T."/>
            <person name="Hirsch A.M."/>
            <person name="Manyaka P."/>
            <person name="Maluk M."/>
            <person name="Lafos M."/>
            <person name="Crook M."/>
            <person name="Gross E."/>
            <person name="Simon M.F."/>
            <person name="Bueno dos Reis Junior F."/>
            <person name="Poole P.S."/>
            <person name="Venter S.N."/>
            <person name="James E.K."/>
        </authorList>
    </citation>
    <scope>NUCLEOTIDE SEQUENCE [LARGE SCALE GENOMIC DNA]</scope>
    <source>
        <strain evidence="2 3">WSM 3937</strain>
    </source>
</reference>
<protein>
    <submittedName>
        <fullName evidence="1">Uncharacterized protein</fullName>
    </submittedName>
</protein>
<accession>A0A2N7WD75</accession>
<proteinExistence type="predicted"/>
<keyword evidence="3" id="KW-1185">Reference proteome</keyword>
<sequence>MKARTLFAVARADWSPHKGRAFAQIGPHHVLCCEPGADISSDAKDAAELARRWNAFPILVAALERIAATRDARHAVDALSKTSKVAA</sequence>
<evidence type="ECO:0000313" key="3">
    <source>
        <dbReference type="Proteomes" id="UP000235659"/>
    </source>
</evidence>
<evidence type="ECO:0000313" key="2">
    <source>
        <dbReference type="EMBL" id="PMS27315.1"/>
    </source>
</evidence>
<dbReference type="AlphaFoldDB" id="A0A2N7WD75"/>
<dbReference type="Proteomes" id="UP000235659">
    <property type="component" value="Unassembled WGS sequence"/>
</dbReference>
<evidence type="ECO:0000313" key="4">
    <source>
        <dbReference type="Proteomes" id="UP000494205"/>
    </source>
</evidence>
<dbReference type="Proteomes" id="UP000494205">
    <property type="component" value="Unassembled WGS sequence"/>
</dbReference>
<evidence type="ECO:0000313" key="1">
    <source>
        <dbReference type="EMBL" id="CAB3744329.1"/>
    </source>
</evidence>
<dbReference type="EMBL" id="CADIJZ010000069">
    <property type="protein sequence ID" value="CAB3744329.1"/>
    <property type="molecule type" value="Genomic_DNA"/>
</dbReference>
<dbReference type="EMBL" id="PNXY01000021">
    <property type="protein sequence ID" value="PMS27315.1"/>
    <property type="molecule type" value="Genomic_DNA"/>
</dbReference>